<dbReference type="RefSeq" id="WP_091387588.1">
    <property type="nucleotide sequence ID" value="NZ_FNQO01000002.1"/>
</dbReference>
<evidence type="ECO:0000313" key="2">
    <source>
        <dbReference type="EMBL" id="SEA13414.1"/>
    </source>
</evidence>
<keyword evidence="1 2" id="KW-0378">Hydrolase</keyword>
<organism evidence="2 3">
    <name type="scientific">Microbulbifer marinus</name>
    <dbReference type="NCBI Taxonomy" id="658218"/>
    <lineage>
        <taxon>Bacteria</taxon>
        <taxon>Pseudomonadati</taxon>
        <taxon>Pseudomonadota</taxon>
        <taxon>Gammaproteobacteria</taxon>
        <taxon>Cellvibrionales</taxon>
        <taxon>Microbulbiferaceae</taxon>
        <taxon>Microbulbifer</taxon>
    </lineage>
</organism>
<evidence type="ECO:0000313" key="3">
    <source>
        <dbReference type="Proteomes" id="UP000198658"/>
    </source>
</evidence>
<dbReference type="AlphaFoldDB" id="A0A1H3YQX2"/>
<dbReference type="PANTHER" id="PTHR31793">
    <property type="entry name" value="4-HYDROXYBENZOYL-COA THIOESTERASE FAMILY MEMBER"/>
    <property type="match status" value="1"/>
</dbReference>
<reference evidence="3" key="1">
    <citation type="submission" date="2016-10" db="EMBL/GenBank/DDBJ databases">
        <authorList>
            <person name="Varghese N."/>
            <person name="Submissions S."/>
        </authorList>
    </citation>
    <scope>NUCLEOTIDE SEQUENCE [LARGE SCALE GENOMIC DNA]</scope>
    <source>
        <strain evidence="3">CGMCC 1.10657</strain>
    </source>
</reference>
<accession>A0A1H3YQX2</accession>
<dbReference type="PANTHER" id="PTHR31793:SF37">
    <property type="entry name" value="ACYL-COA THIOESTER HYDROLASE YBGC"/>
    <property type="match status" value="1"/>
</dbReference>
<protein>
    <submittedName>
        <fullName evidence="2">Acyl-CoA thioester hydrolase</fullName>
    </submittedName>
</protein>
<dbReference type="Proteomes" id="UP000198658">
    <property type="component" value="Unassembled WGS sequence"/>
</dbReference>
<dbReference type="InterPro" id="IPR050563">
    <property type="entry name" value="4-hydroxybenzoyl-CoA_TE"/>
</dbReference>
<dbReference type="EMBL" id="FNQO01000002">
    <property type="protein sequence ID" value="SEA13414.1"/>
    <property type="molecule type" value="Genomic_DNA"/>
</dbReference>
<dbReference type="GO" id="GO:0047617">
    <property type="term" value="F:fatty acyl-CoA hydrolase activity"/>
    <property type="evidence" value="ECO:0007669"/>
    <property type="project" value="TreeGrafter"/>
</dbReference>
<gene>
    <name evidence="2" type="ORF">SAMN05216562_1900</name>
</gene>
<dbReference type="OrthoDB" id="9801517at2"/>
<dbReference type="Pfam" id="PF13279">
    <property type="entry name" value="4HBT_2"/>
    <property type="match status" value="1"/>
</dbReference>
<keyword evidence="3" id="KW-1185">Reference proteome</keyword>
<dbReference type="InterPro" id="IPR029069">
    <property type="entry name" value="HotDog_dom_sf"/>
</dbReference>
<evidence type="ECO:0000256" key="1">
    <source>
        <dbReference type="ARBA" id="ARBA00022801"/>
    </source>
</evidence>
<dbReference type="STRING" id="658218.SAMN05216562_1900"/>
<dbReference type="Gene3D" id="3.10.129.10">
    <property type="entry name" value="Hotdog Thioesterase"/>
    <property type="match status" value="1"/>
</dbReference>
<dbReference type="CDD" id="cd00586">
    <property type="entry name" value="4HBT"/>
    <property type="match status" value="1"/>
</dbReference>
<name>A0A1H3YQX2_9GAMM</name>
<dbReference type="SUPFAM" id="SSF54637">
    <property type="entry name" value="Thioesterase/thiol ester dehydrase-isomerase"/>
    <property type="match status" value="1"/>
</dbReference>
<sequence>MQWDLPRPFIWKVTVKPEHVDGLHHANNAEYVRWCERAGWAHSVALGLDVTNYQGLDRGMAIRHGEYDYILAAREGDELLFGTWLTKVDGRLNMTRRFQVFRAADEALILRAQWQMVCIELSSGKPKRMPAIFKEIYCPAVIAPEAESDGRISHPD</sequence>
<proteinExistence type="predicted"/>